<dbReference type="EC" id="2.1.1.-" evidence="4"/>
<dbReference type="AlphaFoldDB" id="A0A0I9S8D5"/>
<dbReference type="InterPro" id="IPR001091">
    <property type="entry name" value="RM_Methyltransferase"/>
</dbReference>
<dbReference type="PRINTS" id="PR00508">
    <property type="entry name" value="S21N4MTFRASE"/>
</dbReference>
<evidence type="ECO:0000256" key="3">
    <source>
        <dbReference type="ARBA" id="ARBA00022679"/>
    </source>
</evidence>
<dbReference type="PANTHER" id="PTHR13370:SF3">
    <property type="entry name" value="TRNA (GUANINE(10)-N2)-METHYLTRANSFERASE HOMOLOG"/>
    <property type="match status" value="1"/>
</dbReference>
<dbReference type="GO" id="GO:0003677">
    <property type="term" value="F:DNA binding"/>
    <property type="evidence" value="ECO:0007669"/>
    <property type="project" value="InterPro"/>
</dbReference>
<dbReference type="Gene3D" id="3.40.50.150">
    <property type="entry name" value="Vaccinia Virus protein VP39"/>
    <property type="match status" value="1"/>
</dbReference>
<dbReference type="REBASE" id="312660">
    <property type="entry name" value="M1.Bfr18BORF2125P"/>
</dbReference>
<gene>
    <name evidence="6" type="ORF">EE52_0214750</name>
</gene>
<sequence length="293" mass="33725">MLTPYYRSVNRDFTLLKGDCIELLNSFDFKFDMIFADPPYHLSNGGISVQSGKMVSVNKGAWDKSNGYEEDYLFDKSWIATCRDKLKSNGTIWISGTYHNIFSVARCLTELDFKILNCITWEKTNPPPNLSRKYFTHSAEYILWARKEQKVPHYFNYELMKIINGGTQMRDVWRLPAIAPWEKSCGKHPTQKPLCVLSRIVQASTLSGAWILDPFTGSSTTGIAASLLGRRFLGIDQNDEFLELSKARREEINDISKRTLYLEKLQKQAQLFEDNEIQVLNEPCSEYGQDLPF</sequence>
<evidence type="ECO:0000256" key="2">
    <source>
        <dbReference type="ARBA" id="ARBA00022603"/>
    </source>
</evidence>
<comment type="similarity">
    <text evidence="1 4">Belongs to the N(4)/N(6)-methyltransferase family.</text>
</comment>
<dbReference type="PROSITE" id="PS00092">
    <property type="entry name" value="N6_MTASE"/>
    <property type="match status" value="1"/>
</dbReference>
<keyword evidence="2 6" id="KW-0489">Methyltransferase</keyword>
<dbReference type="Pfam" id="PF01555">
    <property type="entry name" value="N6_N4_Mtase"/>
    <property type="match status" value="1"/>
</dbReference>
<evidence type="ECO:0000313" key="6">
    <source>
        <dbReference type="EMBL" id="KFX73966.1"/>
    </source>
</evidence>
<dbReference type="GO" id="GO:0005737">
    <property type="term" value="C:cytoplasm"/>
    <property type="evidence" value="ECO:0007669"/>
    <property type="project" value="TreeGrafter"/>
</dbReference>
<evidence type="ECO:0000256" key="4">
    <source>
        <dbReference type="RuleBase" id="RU362026"/>
    </source>
</evidence>
<proteinExistence type="inferred from homology"/>
<reference evidence="6" key="2">
    <citation type="submission" date="2014-07" db="EMBL/GenBank/DDBJ databases">
        <title>Genetics and epidemiology of antimicrobial resistance in B. fragilis group.</title>
        <authorList>
            <person name="Sydenham T.V."/>
            <person name="Hasman H."/>
            <person name="Kemp M."/>
            <person name="Justesen U.S."/>
        </authorList>
    </citation>
    <scope>NUCLEOTIDE SEQUENCE [LARGE SCALE GENOMIC DNA]</scope>
    <source>
        <strain evidence="6">DCMOUH0018B</strain>
    </source>
</reference>
<organism evidence="6">
    <name type="scientific">Bacteroides fragilis</name>
    <dbReference type="NCBI Taxonomy" id="817"/>
    <lineage>
        <taxon>Bacteria</taxon>
        <taxon>Pseudomonadati</taxon>
        <taxon>Bacteroidota</taxon>
        <taxon>Bacteroidia</taxon>
        <taxon>Bacteroidales</taxon>
        <taxon>Bacteroidaceae</taxon>
        <taxon>Bacteroides</taxon>
    </lineage>
</organism>
<protein>
    <recommendedName>
        <fullName evidence="4">Methyltransferase</fullName>
        <ecNumber evidence="4">2.1.1.-</ecNumber>
    </recommendedName>
</protein>
<dbReference type="InterPro" id="IPR002941">
    <property type="entry name" value="DNA_methylase_N4/N6"/>
</dbReference>
<feature type="domain" description="DNA methylase N-4/N-6" evidence="5">
    <location>
        <begin position="32"/>
        <end position="246"/>
    </location>
</feature>
<dbReference type="InterPro" id="IPR029063">
    <property type="entry name" value="SAM-dependent_MTases_sf"/>
</dbReference>
<dbReference type="PANTHER" id="PTHR13370">
    <property type="entry name" value="RNA METHYLASE-RELATED"/>
    <property type="match status" value="1"/>
</dbReference>
<evidence type="ECO:0000259" key="5">
    <source>
        <dbReference type="Pfam" id="PF01555"/>
    </source>
</evidence>
<dbReference type="GO" id="GO:0032259">
    <property type="term" value="P:methylation"/>
    <property type="evidence" value="ECO:0007669"/>
    <property type="project" value="UniProtKB-KW"/>
</dbReference>
<dbReference type="SUPFAM" id="SSF53335">
    <property type="entry name" value="S-adenosyl-L-methionine-dependent methyltransferases"/>
    <property type="match status" value="1"/>
</dbReference>
<evidence type="ECO:0000256" key="1">
    <source>
        <dbReference type="ARBA" id="ARBA00006594"/>
    </source>
</evidence>
<dbReference type="InterPro" id="IPR002052">
    <property type="entry name" value="DNA_methylase_N6_adenine_CS"/>
</dbReference>
<dbReference type="GO" id="GO:0009007">
    <property type="term" value="F:site-specific DNA-methyltransferase (adenine-specific) activity"/>
    <property type="evidence" value="ECO:0007669"/>
    <property type="project" value="TreeGrafter"/>
</dbReference>
<dbReference type="RefSeq" id="WP_044300956.1">
    <property type="nucleotide sequence ID" value="NZ_CP036542.1"/>
</dbReference>
<keyword evidence="3" id="KW-0808">Transferase</keyword>
<name>A0A0I9S8D5_BACFG</name>
<dbReference type="GO" id="GO:0008170">
    <property type="term" value="F:N-methyltransferase activity"/>
    <property type="evidence" value="ECO:0007669"/>
    <property type="project" value="InterPro"/>
</dbReference>
<comment type="caution">
    <text evidence="6">The sequence shown here is derived from an EMBL/GenBank/DDBJ whole genome shotgun (WGS) entry which is preliminary data.</text>
</comment>
<reference evidence="6" key="1">
    <citation type="book" date="2014" name="THE 24TH EUROPEAN CONGRESS OF CLINICAL MICROBIOLOGY AND INFECTIOUS DISEASES" publisher="ECCMID 2014" city="Barcelona, Spain">
        <title>Identification of resistance genes in three multidrug-resistant Bacteroides fragilis isolates by whole genome sequencing.</title>
        <editorList>
            <person name="Unknown"/>
            <person name="A."/>
        </editorList>
        <authorList>
            <person name="Sydenham T.V."/>
            <person name="Hasman H."/>
            <person name="Wang M."/>
            <person name="Soki J."/>
            <person name="Nagy E."/>
            <person name="Justesen U.S."/>
        </authorList>
    </citation>
    <scope>NUCLEOTIDE SEQUENCE</scope>
    <source>
        <strain evidence="6">DCMOUH0018B</strain>
    </source>
</reference>
<dbReference type="PATRIC" id="fig|817.53.peg.3042"/>
<dbReference type="EMBL" id="JMZZ02000155">
    <property type="protein sequence ID" value="KFX73966.1"/>
    <property type="molecule type" value="Genomic_DNA"/>
</dbReference>
<accession>A0A0I9S8D5</accession>